<gene>
    <name evidence="2" type="ORF">BB8028_0001g12400</name>
</gene>
<reference evidence="2 3" key="1">
    <citation type="submission" date="2016-07" db="EMBL/GenBank/DDBJ databases">
        <title>Comparative genomics of the entomopathogenic fungus Beauveria bassiana.</title>
        <authorList>
            <person name="Valero Jimenez C.A."/>
            <person name="Zwaan B.J."/>
            <person name="Van Kan J.A."/>
            <person name="Takken W."/>
            <person name="Debets A.J."/>
            <person name="Schoustra S.E."/>
            <person name="Koenraadt C.J."/>
        </authorList>
    </citation>
    <scope>NUCLEOTIDE SEQUENCE [LARGE SCALE GENOMIC DNA]</scope>
    <source>
        <strain evidence="2 3">ARSEF 8028</strain>
    </source>
</reference>
<evidence type="ECO:0000313" key="2">
    <source>
        <dbReference type="EMBL" id="PQK09169.1"/>
    </source>
</evidence>
<accession>A0A2S7XZD2</accession>
<dbReference type="OrthoDB" id="4868352at2759"/>
<protein>
    <submittedName>
        <fullName evidence="2">Uncharacterized protein</fullName>
    </submittedName>
</protein>
<dbReference type="AlphaFoldDB" id="A0A2S7XZD2"/>
<evidence type="ECO:0000313" key="3">
    <source>
        <dbReference type="Proteomes" id="UP000237441"/>
    </source>
</evidence>
<comment type="caution">
    <text evidence="2">The sequence shown here is derived from an EMBL/GenBank/DDBJ whole genome shotgun (WGS) entry which is preliminary data.</text>
</comment>
<evidence type="ECO:0000256" key="1">
    <source>
        <dbReference type="SAM" id="MobiDB-lite"/>
    </source>
</evidence>
<sequence>MMSHPDDWPEEAKNEISRLESANYALQQEVGLSVAKIISLQSEDDQIADGDLKRRFEEMCANIEDWTTAIEVEFLQQGREFRQAFHQLLDDDPGRRLLYCWGLLERPHDPGEEIEKLYWLGQLDTCIKIVLSRVIWQSLYAEVFIKSYPPGTNDDAAKGLDYITDAIRLGAEGRPSEESVLRASKWRSSAFASLATTECFRSACKTQLTKMLNSLWDTLRRPPLSMDESTFRNNTPKLRDDIILAAATLKQDMTCSTLEYSIRDPRDCLSPQTQLHESTLKDIEGWRVVNQSQSVGGIFLCLFPGVYKAAAKDGGLPPLVKPVLITYHQDAAKRLQAFQPQAALSTSKQQGRKSESSLCLHRSDGKPGEETARSVRRSKQSERAKGSSSKLGSFLANPMKTIRGGLQPEDGSRSKTRSAINSPTGGRALEDKTKQRKAQGPTQSGEKRAHKRCSRQAASATSCTATWADSQKPSLATMTREHLSGRNNSASDLDVMPKNSTTAQDVPATAARGTGSPQRSDSEEGSGEDHSDLSDASSTDTTAAAARRRPAGSPHDLQIDVEVEGGAAQSYTLQTPLSGRGSASIAYSE</sequence>
<feature type="region of interest" description="Disordered" evidence="1">
    <location>
        <begin position="342"/>
        <end position="473"/>
    </location>
</feature>
<name>A0A2S7XZD2_BEABA</name>
<feature type="region of interest" description="Disordered" evidence="1">
    <location>
        <begin position="570"/>
        <end position="589"/>
    </location>
</feature>
<dbReference type="EMBL" id="JRHA01000001">
    <property type="protein sequence ID" value="PQK09169.1"/>
    <property type="molecule type" value="Genomic_DNA"/>
</dbReference>
<feature type="compositionally biased region" description="Basic and acidic residues" evidence="1">
    <location>
        <begin position="361"/>
        <end position="385"/>
    </location>
</feature>
<dbReference type="Proteomes" id="UP000237441">
    <property type="component" value="Unassembled WGS sequence"/>
</dbReference>
<organism evidence="2 3">
    <name type="scientific">Beauveria bassiana</name>
    <name type="common">White muscardine disease fungus</name>
    <name type="synonym">Tritirachium shiotae</name>
    <dbReference type="NCBI Taxonomy" id="176275"/>
    <lineage>
        <taxon>Eukaryota</taxon>
        <taxon>Fungi</taxon>
        <taxon>Dikarya</taxon>
        <taxon>Ascomycota</taxon>
        <taxon>Pezizomycotina</taxon>
        <taxon>Sordariomycetes</taxon>
        <taxon>Hypocreomycetidae</taxon>
        <taxon>Hypocreales</taxon>
        <taxon>Cordycipitaceae</taxon>
        <taxon>Beauveria</taxon>
    </lineage>
</organism>
<feature type="compositionally biased region" description="Low complexity" evidence="1">
    <location>
        <begin position="534"/>
        <end position="545"/>
    </location>
</feature>
<feature type="compositionally biased region" description="Low complexity" evidence="1">
    <location>
        <begin position="457"/>
        <end position="470"/>
    </location>
</feature>
<feature type="region of interest" description="Disordered" evidence="1">
    <location>
        <begin position="485"/>
        <end position="563"/>
    </location>
</feature>
<proteinExistence type="predicted"/>